<name>A0A1Q9DQD5_SYMMI</name>
<proteinExistence type="predicted"/>
<dbReference type="Proteomes" id="UP000186817">
    <property type="component" value="Unassembled WGS sequence"/>
</dbReference>
<keyword evidence="2" id="KW-1185">Reference proteome</keyword>
<gene>
    <name evidence="1" type="ORF">AK812_SmicGene20312</name>
</gene>
<dbReference type="OrthoDB" id="10496139at2759"/>
<dbReference type="AlphaFoldDB" id="A0A1Q9DQD5"/>
<sequence length="120" mass="13221">MFTVGYCYENAAESAALLAIQDEQVIITFFDVLAKILVSAYVPDGRGPSLIMNLGDSENKGSCVQLLGTRLVAANMAEDVRRMVRYAGRDLRITEWNMKMQEISGLSREKAISMPLDASV</sequence>
<evidence type="ECO:0000313" key="2">
    <source>
        <dbReference type="Proteomes" id="UP000186817"/>
    </source>
</evidence>
<protein>
    <submittedName>
        <fullName evidence="1">Uncharacterized protein</fullName>
    </submittedName>
</protein>
<comment type="caution">
    <text evidence="1">The sequence shown here is derived from an EMBL/GenBank/DDBJ whole genome shotgun (WGS) entry which is preliminary data.</text>
</comment>
<dbReference type="EMBL" id="LSRX01000436">
    <property type="protein sequence ID" value="OLP97365.1"/>
    <property type="molecule type" value="Genomic_DNA"/>
</dbReference>
<organism evidence="1 2">
    <name type="scientific">Symbiodinium microadriaticum</name>
    <name type="common">Dinoflagellate</name>
    <name type="synonym">Zooxanthella microadriatica</name>
    <dbReference type="NCBI Taxonomy" id="2951"/>
    <lineage>
        <taxon>Eukaryota</taxon>
        <taxon>Sar</taxon>
        <taxon>Alveolata</taxon>
        <taxon>Dinophyceae</taxon>
        <taxon>Suessiales</taxon>
        <taxon>Symbiodiniaceae</taxon>
        <taxon>Symbiodinium</taxon>
    </lineage>
</organism>
<evidence type="ECO:0000313" key="1">
    <source>
        <dbReference type="EMBL" id="OLP97365.1"/>
    </source>
</evidence>
<accession>A0A1Q9DQD5</accession>
<reference evidence="1 2" key="1">
    <citation type="submission" date="2016-02" db="EMBL/GenBank/DDBJ databases">
        <title>Genome analysis of coral dinoflagellate symbionts highlights evolutionary adaptations to a symbiotic lifestyle.</title>
        <authorList>
            <person name="Aranda M."/>
            <person name="Li Y."/>
            <person name="Liew Y.J."/>
            <person name="Baumgarten S."/>
            <person name="Simakov O."/>
            <person name="Wilson M."/>
            <person name="Piel J."/>
            <person name="Ashoor H."/>
            <person name="Bougouffa S."/>
            <person name="Bajic V.B."/>
            <person name="Ryu T."/>
            <person name="Ravasi T."/>
            <person name="Bayer T."/>
            <person name="Micklem G."/>
            <person name="Kim H."/>
            <person name="Bhak J."/>
            <person name="Lajeunesse T.C."/>
            <person name="Voolstra C.R."/>
        </authorList>
    </citation>
    <scope>NUCLEOTIDE SEQUENCE [LARGE SCALE GENOMIC DNA]</scope>
    <source>
        <strain evidence="1 2">CCMP2467</strain>
    </source>
</reference>